<feature type="region of interest" description="Disordered" evidence="1">
    <location>
        <begin position="59"/>
        <end position="122"/>
    </location>
</feature>
<feature type="compositionally biased region" description="Basic and acidic residues" evidence="1">
    <location>
        <begin position="1375"/>
        <end position="1403"/>
    </location>
</feature>
<evidence type="ECO:0000313" key="2">
    <source>
        <dbReference type="EMBL" id="CAH3179369.1"/>
    </source>
</evidence>
<dbReference type="InterPro" id="IPR010920">
    <property type="entry name" value="LSM_dom_sf"/>
</dbReference>
<feature type="compositionally biased region" description="Basic and acidic residues" evidence="1">
    <location>
        <begin position="85"/>
        <end position="103"/>
    </location>
</feature>
<sequence>MAAIRSQKLTENMDKKLDFLSPKFDPLKALYAENLQPPVPKIHIFNNLAEYAQAIKEGKIKSSESSKSAKGKASLRKTATRTRNLKPEYKPKEKEDVQERLKSIAESSASSMAKSKTGKKMEGRVGESKLQEFITAEEAFKAEQIKKKRMNVIDRMEACTEGPFSILHTCLTKRLRVKVWTRRYKGLRGVLAGYLVAFDKHMNLALFDVDEVYTLEERIEQPQANKETQGTGKKKKKKRKKVNCQNENMPPHEEQNDEINRQNSTSTSFDEVGRSSTQVTGCERKTAGMDVKESVKCESLAVQPSIDAQTGKGTIPSYKDSSLLDFDTLGDHGQQDISMDTPDEDSLTPSAEALSAALHASALSLNDSDGRFLLTVDQTDEFSSEKCGNKFTQKPSIENESASTVTELKLQLSVCATDYNSEGSGDYNPSSAASNIGVVDSKDTTGSQLSKLCKDKNKQVSDSNDREMDSRAEKNIDKTDFDPFPSNIVNSDVSYVGVDEILPSTSEGSSHSVVTDGKGNACYDTLQGNSCRINMKNNCDDVTVGDRLLVKDEEDIVMNEQKQEFTKMEHNDQLYNLVRENCSKGSQEIGQNTESPSNSATTLQTVSIFSESKTVMTKDSEKKEEKCDFIEDGILPDKSDSTEEIALVGSGKEKSEDDTTETYLEHSSIREERPSTQGFTLHSVTVPCSALNYTQQVERKSMENNIEVVRNEDQTQNVRFNALLQGDACDEEKSLNNLHEVSLRLTVDSDTCEDIQRPLKLFCTDNKTDSSCGALTFSGENPPFRNEEGVVSSLICVDGTSEIEGDPSLDRAASRTSVASDQLETSPVEALKIPTTVTNNVGIRDEENRLFDFEAPEVVNYVPDENKINLERQHKETEAVLIDVESAALMSNSDEILSQGGSLRSGEDCLVSNSEGLYLGSSDCDQTTVENSSGVCIIEPCRNVDESPDDRKSEILQPAQSEPFSPCCGDVKVATLCSDTIEASDMSVTLDMTQERNSLRTKAFDASGDRDSVTVSLEGSMESAFNNPLKVPGKENNAKNEPFSELFKNHPNSSEMKTEDDYSSVEGTCGDCRKVTVTEDNKLQNDELLQNTFFVSKDKASEVEKEEGEIGSDEVDMSQAKSRETEEEKTLDAQKTRSEDNEETPKDKSKETLKTGKLREEEKEEGELSSSDSDAEVFVKIADAQKGGPSTSKSKLFDDRTVASAVDKQPHPARRHSSGEGHHTLPMERSRLLASLGGKRRGSSSAIANADLRTRLSEIRSQRTSCGNAKSGAPRFEESVKECGGTEKPSKKVKEKVPHRGKNGKGKVKGGRNVEVKDSRLMTSEAQNNSTKTGSFKEDNHLGGLSKKDQLRQTPQSSMKAPKKSQGSSPCNKNSKTENTGRNKAERHPDNVQRTAAESDGKNRLKTSQPESRRKTKGTRKTSTHSEDSAAVVTKDVKKDSTGLHKPKSHADMAKESTSENALKTTQPESRPKTSTCELNAENNSSDSKKTGLKGKTGGRTLRSGGTPKSASGSSIERPSKRHSMNKATLKEQATVVGHLMPTAKGTVKGCRQVYRSCGKQTTSESKKLSKVKDGKRLAATDGNVSKVEYNDKGELQSVKVPSRTAPRKVSNKCLIKVTSKVKANPQRGMETGTQNPRKRGRSVDSTETKHGKKMRIGEVKASLPKPSTVSSTHKLPKESKRIANCTSNSVKVPSCSDINVDGSRKVPANMENFKQTLEHKREGDSKADDSIQAKAISIGGNKCLVFKRRHVNQLFVRGDNVVMVAYASDAR</sequence>
<evidence type="ECO:0008006" key="4">
    <source>
        <dbReference type="Google" id="ProtNLM"/>
    </source>
</evidence>
<gene>
    <name evidence="2" type="ORF">PLOB_00021815</name>
</gene>
<protein>
    <recommendedName>
        <fullName evidence="4">LSM domain-containing protein</fullName>
    </recommendedName>
</protein>
<feature type="compositionally biased region" description="Polar residues" evidence="1">
    <location>
        <begin position="261"/>
        <end position="280"/>
    </location>
</feature>
<organism evidence="2 3">
    <name type="scientific">Porites lobata</name>
    <dbReference type="NCBI Taxonomy" id="104759"/>
    <lineage>
        <taxon>Eukaryota</taxon>
        <taxon>Metazoa</taxon>
        <taxon>Cnidaria</taxon>
        <taxon>Anthozoa</taxon>
        <taxon>Hexacorallia</taxon>
        <taxon>Scleractinia</taxon>
        <taxon>Fungiina</taxon>
        <taxon>Poritidae</taxon>
        <taxon>Porites</taxon>
    </lineage>
</organism>
<feature type="compositionally biased region" description="Acidic residues" evidence="1">
    <location>
        <begin position="1104"/>
        <end position="1116"/>
    </location>
</feature>
<accession>A0ABN8RLD3</accession>
<keyword evidence="3" id="KW-1185">Reference proteome</keyword>
<feature type="region of interest" description="Disordered" evidence="1">
    <location>
        <begin position="1043"/>
        <end position="1066"/>
    </location>
</feature>
<dbReference type="EMBL" id="CALNXK010000255">
    <property type="protein sequence ID" value="CAH3179369.1"/>
    <property type="molecule type" value="Genomic_DNA"/>
</dbReference>
<feature type="compositionally biased region" description="Basic residues" evidence="1">
    <location>
        <begin position="69"/>
        <end position="84"/>
    </location>
</feature>
<dbReference type="PANTHER" id="PTHR21415">
    <property type="entry name" value="U7 SNRNA-ASSOCIATED SM-LIKE PROTEIN LSM11"/>
    <property type="match status" value="1"/>
</dbReference>
<feature type="region of interest" description="Disordered" evidence="1">
    <location>
        <begin position="1618"/>
        <end position="1681"/>
    </location>
</feature>
<feature type="compositionally biased region" description="Polar residues" evidence="1">
    <location>
        <begin position="1507"/>
        <end position="1517"/>
    </location>
</feature>
<reference evidence="2 3" key="1">
    <citation type="submission" date="2022-05" db="EMBL/GenBank/DDBJ databases">
        <authorList>
            <consortium name="Genoscope - CEA"/>
            <person name="William W."/>
        </authorList>
    </citation>
    <scope>NUCLEOTIDE SEQUENCE [LARGE SCALE GENOMIC DNA]</scope>
</reference>
<evidence type="ECO:0000313" key="3">
    <source>
        <dbReference type="Proteomes" id="UP001159405"/>
    </source>
</evidence>
<dbReference type="PANTHER" id="PTHR21415:SF1">
    <property type="entry name" value="U7 SNRNA-ASSOCIATED SM-LIKE PROTEIN LSM11"/>
    <property type="match status" value="1"/>
</dbReference>
<feature type="region of interest" description="Disordered" evidence="1">
    <location>
        <begin position="1260"/>
        <end position="1527"/>
    </location>
</feature>
<proteinExistence type="predicted"/>
<name>A0ABN8RLD3_9CNID</name>
<feature type="compositionally biased region" description="Basic and acidic residues" evidence="1">
    <location>
        <begin position="452"/>
        <end position="470"/>
    </location>
</feature>
<evidence type="ECO:0000256" key="1">
    <source>
        <dbReference type="SAM" id="MobiDB-lite"/>
    </source>
</evidence>
<dbReference type="SUPFAM" id="SSF50182">
    <property type="entry name" value="Sm-like ribonucleoproteins"/>
    <property type="match status" value="1"/>
</dbReference>
<feature type="compositionally biased region" description="Basic and acidic residues" evidence="1">
    <location>
        <begin position="1335"/>
        <end position="1351"/>
    </location>
</feature>
<feature type="compositionally biased region" description="Polar residues" evidence="1">
    <location>
        <begin position="1352"/>
        <end position="1374"/>
    </location>
</feature>
<feature type="compositionally biased region" description="Polar residues" evidence="1">
    <location>
        <begin position="1459"/>
        <end position="1486"/>
    </location>
</feature>
<comment type="caution">
    <text evidence="2">The sequence shown here is derived from an EMBL/GenBank/DDBJ whole genome shotgun (WGS) entry which is preliminary data.</text>
</comment>
<feature type="compositionally biased region" description="Basic and acidic residues" evidence="1">
    <location>
        <begin position="1435"/>
        <end position="1458"/>
    </location>
</feature>
<dbReference type="InterPro" id="IPR034109">
    <property type="entry name" value="Lsm11_M"/>
</dbReference>
<feature type="compositionally biased region" description="Basic and acidic residues" evidence="1">
    <location>
        <begin position="1217"/>
        <end position="1227"/>
    </location>
</feature>
<feature type="compositionally biased region" description="Basic and acidic residues" evidence="1">
    <location>
        <begin position="1121"/>
        <end position="1161"/>
    </location>
</feature>
<feature type="compositionally biased region" description="Basic and acidic residues" evidence="1">
    <location>
        <begin position="1275"/>
        <end position="1298"/>
    </location>
</feature>
<feature type="compositionally biased region" description="Basic residues" evidence="1">
    <location>
        <begin position="232"/>
        <end position="242"/>
    </location>
</feature>
<dbReference type="InterPro" id="IPR039267">
    <property type="entry name" value="Lsm11"/>
</dbReference>
<feature type="compositionally biased region" description="Basic residues" evidence="1">
    <location>
        <begin position="1299"/>
        <end position="1310"/>
    </location>
</feature>
<dbReference type="Proteomes" id="UP001159405">
    <property type="component" value="Unassembled WGS sequence"/>
</dbReference>
<feature type="compositionally biased region" description="Polar residues" evidence="1">
    <location>
        <begin position="1321"/>
        <end position="1334"/>
    </location>
</feature>
<feature type="region of interest" description="Disordered" evidence="1">
    <location>
        <begin position="1099"/>
        <end position="1227"/>
    </location>
</feature>
<feature type="compositionally biased region" description="Basic residues" evidence="1">
    <location>
        <begin position="1414"/>
        <end position="1423"/>
    </location>
</feature>
<feature type="region of interest" description="Disordered" evidence="1">
    <location>
        <begin position="223"/>
        <end position="285"/>
    </location>
</feature>
<feature type="region of interest" description="Disordered" evidence="1">
    <location>
        <begin position="444"/>
        <end position="470"/>
    </location>
</feature>
<dbReference type="Gene3D" id="2.30.30.100">
    <property type="match status" value="1"/>
</dbReference>
<dbReference type="CDD" id="cd01739">
    <property type="entry name" value="LSm11_M"/>
    <property type="match status" value="1"/>
</dbReference>
<feature type="compositionally biased region" description="Basic and acidic residues" evidence="1">
    <location>
        <begin position="250"/>
        <end position="260"/>
    </location>
</feature>
<feature type="compositionally biased region" description="Low complexity" evidence="1">
    <location>
        <begin position="104"/>
        <end position="115"/>
    </location>
</feature>